<gene>
    <name evidence="2" type="ORF">JOC73_002970</name>
</gene>
<protein>
    <submittedName>
        <fullName evidence="2">Ribosomal protein S18 acetylase RimI-like enzyme</fullName>
    </submittedName>
</protein>
<organism evidence="2 3">
    <name type="scientific">Alkaliphilus hydrothermalis</name>
    <dbReference type="NCBI Taxonomy" id="1482730"/>
    <lineage>
        <taxon>Bacteria</taxon>
        <taxon>Bacillati</taxon>
        <taxon>Bacillota</taxon>
        <taxon>Clostridia</taxon>
        <taxon>Peptostreptococcales</taxon>
        <taxon>Natronincolaceae</taxon>
        <taxon>Alkaliphilus</taxon>
    </lineage>
</organism>
<keyword evidence="3" id="KW-1185">Reference proteome</keyword>
<evidence type="ECO:0000313" key="3">
    <source>
        <dbReference type="Proteomes" id="UP001314796"/>
    </source>
</evidence>
<dbReference type="EMBL" id="JAFBEE010000034">
    <property type="protein sequence ID" value="MBM7616388.1"/>
    <property type="molecule type" value="Genomic_DNA"/>
</dbReference>
<dbReference type="PROSITE" id="PS51186">
    <property type="entry name" value="GNAT"/>
    <property type="match status" value="1"/>
</dbReference>
<dbReference type="RefSeq" id="WP_204404548.1">
    <property type="nucleotide sequence ID" value="NZ_JAFBEE010000034.1"/>
</dbReference>
<dbReference type="Proteomes" id="UP001314796">
    <property type="component" value="Unassembled WGS sequence"/>
</dbReference>
<name>A0ABS2NTV8_9FIRM</name>
<comment type="caution">
    <text evidence="2">The sequence shown here is derived from an EMBL/GenBank/DDBJ whole genome shotgun (WGS) entry which is preliminary data.</text>
</comment>
<dbReference type="Gene3D" id="3.40.630.30">
    <property type="match status" value="1"/>
</dbReference>
<dbReference type="InterPro" id="IPR016181">
    <property type="entry name" value="Acyl_CoA_acyltransferase"/>
</dbReference>
<dbReference type="SUPFAM" id="SSF55729">
    <property type="entry name" value="Acyl-CoA N-acyltransferases (Nat)"/>
    <property type="match status" value="1"/>
</dbReference>
<proteinExistence type="predicted"/>
<evidence type="ECO:0000259" key="1">
    <source>
        <dbReference type="PROSITE" id="PS51186"/>
    </source>
</evidence>
<feature type="domain" description="N-acetyltransferase" evidence="1">
    <location>
        <begin position="3"/>
        <end position="161"/>
    </location>
</feature>
<reference evidence="2 3" key="1">
    <citation type="submission" date="2021-01" db="EMBL/GenBank/DDBJ databases">
        <title>Genomic Encyclopedia of Type Strains, Phase IV (KMG-IV): sequencing the most valuable type-strain genomes for metagenomic binning, comparative biology and taxonomic classification.</title>
        <authorList>
            <person name="Goeker M."/>
        </authorList>
    </citation>
    <scope>NUCLEOTIDE SEQUENCE [LARGE SCALE GENOMIC DNA]</scope>
    <source>
        <strain evidence="2 3">DSM 25890</strain>
    </source>
</reference>
<dbReference type="CDD" id="cd04301">
    <property type="entry name" value="NAT_SF"/>
    <property type="match status" value="1"/>
</dbReference>
<accession>A0ABS2NTV8</accession>
<dbReference type="InterPro" id="IPR000182">
    <property type="entry name" value="GNAT_dom"/>
</dbReference>
<sequence length="161" mass="18144">MEIVFHEMRTEHHQQVLHLFNKLQGETCEVSFAEILNEEDLQEKVNEKGVHFYVALEGEAVVAVFRGRQGVGNKNHAAFLTIAIDASSRRKGLAKNFTNYCLGDLKKKGVTVARAYVYSNNKPSINTILSAGFTFAGCVYQHHKIESTGEYVDDLIFHKIL</sequence>
<dbReference type="Pfam" id="PF00583">
    <property type="entry name" value="Acetyltransf_1"/>
    <property type="match status" value="1"/>
</dbReference>
<evidence type="ECO:0000313" key="2">
    <source>
        <dbReference type="EMBL" id="MBM7616388.1"/>
    </source>
</evidence>